<evidence type="ECO:0000313" key="2">
    <source>
        <dbReference type="Proteomes" id="UP000292702"/>
    </source>
</evidence>
<dbReference type="AlphaFoldDB" id="A0A4R0RMJ0"/>
<name>A0A4R0RMJ0_9APHY</name>
<comment type="caution">
    <text evidence="1">The sequence shown here is derived from an EMBL/GenBank/DDBJ whole genome shotgun (WGS) entry which is preliminary data.</text>
</comment>
<protein>
    <recommendedName>
        <fullName evidence="3">F-box domain-containing protein</fullName>
    </recommendedName>
</protein>
<proteinExistence type="predicted"/>
<organism evidence="1 2">
    <name type="scientific">Steccherinum ochraceum</name>
    <dbReference type="NCBI Taxonomy" id="92696"/>
    <lineage>
        <taxon>Eukaryota</taxon>
        <taxon>Fungi</taxon>
        <taxon>Dikarya</taxon>
        <taxon>Basidiomycota</taxon>
        <taxon>Agaricomycotina</taxon>
        <taxon>Agaricomycetes</taxon>
        <taxon>Polyporales</taxon>
        <taxon>Steccherinaceae</taxon>
        <taxon>Steccherinum</taxon>
    </lineage>
</organism>
<evidence type="ECO:0008006" key="3">
    <source>
        <dbReference type="Google" id="ProtNLM"/>
    </source>
</evidence>
<reference evidence="1 2" key="1">
    <citation type="submission" date="2018-11" db="EMBL/GenBank/DDBJ databases">
        <title>Genome assembly of Steccherinum ochraceum LE-BIN_3174, the white-rot fungus of the Steccherinaceae family (The Residual Polyporoid clade, Polyporales, Basidiomycota).</title>
        <authorList>
            <person name="Fedorova T.V."/>
            <person name="Glazunova O.A."/>
            <person name="Landesman E.O."/>
            <person name="Moiseenko K.V."/>
            <person name="Psurtseva N.V."/>
            <person name="Savinova O.S."/>
            <person name="Shakhova N.V."/>
            <person name="Tyazhelova T.V."/>
            <person name="Vasina D.V."/>
        </authorList>
    </citation>
    <scope>NUCLEOTIDE SEQUENCE [LARGE SCALE GENOMIC DNA]</scope>
    <source>
        <strain evidence="1 2">LE-BIN_3174</strain>
    </source>
</reference>
<dbReference type="Gene3D" id="3.80.10.10">
    <property type="entry name" value="Ribonuclease Inhibitor"/>
    <property type="match status" value="1"/>
</dbReference>
<dbReference type="EMBL" id="RWJN01000105">
    <property type="protein sequence ID" value="TCD67235.1"/>
    <property type="molecule type" value="Genomic_DNA"/>
</dbReference>
<dbReference type="Proteomes" id="UP000292702">
    <property type="component" value="Unassembled WGS sequence"/>
</dbReference>
<dbReference type="InterPro" id="IPR032675">
    <property type="entry name" value="LRR_dom_sf"/>
</dbReference>
<keyword evidence="2" id="KW-1185">Reference proteome</keyword>
<accession>A0A4R0RMJ0</accession>
<dbReference type="SUPFAM" id="SSF52047">
    <property type="entry name" value="RNI-like"/>
    <property type="match status" value="1"/>
</dbReference>
<evidence type="ECO:0000313" key="1">
    <source>
        <dbReference type="EMBL" id="TCD67235.1"/>
    </source>
</evidence>
<sequence>MVLDHWQGGRLPPDLIYLIVKLCSDDRTTLLSCSFVSFVWRQIASRRLFTKLTAIPSLSDKSLEALCLFLDSCSNLHLKVTHLTIAPAGPNESDSDSLEVVPLPILATALAKLPHLLHLHLSRVRVVPWPVYQLSSFPPKPSIQLDSLRLIASAIDYDDPDFPWEALAHLLPLFLAIRHLDLDTVHAVYTQRSPRYTRGLPPIPHRTQVQSLYLSEYTHFGLCTQLSRTILANYLVSLQLGYADSGDVLVRSTYSDAFRVFPHIKRLELFLAARSIISTPLDLQPAPRTIESIHYKFPTLDTDDMTSLNTFNNAWEHVLASLSIVPSTLPLATVSIQATVPRMFLGDRYGNRWIRWDALALCLLKLPALRAVKVDLVVVPQTPPRELVQEFVDYFQHGFDEIHPVFDRERCPAFEIIVS</sequence>
<gene>
    <name evidence="1" type="ORF">EIP91_000364</name>
</gene>